<dbReference type="EMBL" id="AAKN02027900">
    <property type="status" value="NOT_ANNOTATED_CDS"/>
    <property type="molecule type" value="Genomic_DNA"/>
</dbReference>
<dbReference type="InParanoid" id="A0A286Y4I0"/>
<dbReference type="Ensembl" id="ENSCPOT00000048065.1">
    <property type="protein sequence ID" value="ENSCPOP00000032625.1"/>
    <property type="gene ID" value="ENSCPOG00000037563.1"/>
</dbReference>
<reference evidence="16" key="2">
    <citation type="submission" date="2025-08" db="UniProtKB">
        <authorList>
            <consortium name="Ensembl"/>
        </authorList>
    </citation>
    <scope>IDENTIFICATION</scope>
    <source>
        <strain evidence="16">2N</strain>
    </source>
</reference>
<evidence type="ECO:0000256" key="11">
    <source>
        <dbReference type="ARBA" id="ARBA00023170"/>
    </source>
</evidence>
<keyword evidence="11" id="KW-0675">Receptor</keyword>
<dbReference type="InterPro" id="IPR004074">
    <property type="entry name" value="IL-1_rcpt_I/II-typ"/>
</dbReference>
<dbReference type="InterPro" id="IPR007110">
    <property type="entry name" value="Ig-like_dom"/>
</dbReference>
<evidence type="ECO:0000256" key="8">
    <source>
        <dbReference type="ARBA" id="ARBA00022989"/>
    </source>
</evidence>
<dbReference type="eggNOG" id="ENOG502QVTS">
    <property type="taxonomic scope" value="Eukaryota"/>
</dbReference>
<dbReference type="RefSeq" id="XP_013009758.1">
    <property type="nucleotide sequence ID" value="XM_013154304.3"/>
</dbReference>
<evidence type="ECO:0000256" key="6">
    <source>
        <dbReference type="ARBA" id="ARBA00022729"/>
    </source>
</evidence>
<dbReference type="Pfam" id="PF00047">
    <property type="entry name" value="ig"/>
    <property type="match status" value="1"/>
</dbReference>
<dbReference type="SMART" id="SM00409">
    <property type="entry name" value="IG"/>
    <property type="match status" value="3"/>
</dbReference>
<proteinExistence type="inferred from homology"/>
<reference evidence="17" key="1">
    <citation type="journal article" date="2011" name="Nature">
        <title>A high-resolution map of human evolutionary constraint using 29 mammals.</title>
        <authorList>
            <person name="Lindblad-Toh K."/>
            <person name="Garber M."/>
            <person name="Zuk O."/>
            <person name="Lin M.F."/>
            <person name="Parker B.J."/>
            <person name="Washietl S."/>
            <person name="Kheradpour P."/>
            <person name="Ernst J."/>
            <person name="Jordan G."/>
            <person name="Mauceli E."/>
            <person name="Ward L.D."/>
            <person name="Lowe C.B."/>
            <person name="Holloway A.K."/>
            <person name="Clamp M."/>
            <person name="Gnerre S."/>
            <person name="Alfoldi J."/>
            <person name="Beal K."/>
            <person name="Chang J."/>
            <person name="Clawson H."/>
            <person name="Cuff J."/>
            <person name="Di Palma F."/>
            <person name="Fitzgerald S."/>
            <person name="Flicek P."/>
            <person name="Guttman M."/>
            <person name="Hubisz M.J."/>
            <person name="Jaffe D.B."/>
            <person name="Jungreis I."/>
            <person name="Kent W.J."/>
            <person name="Kostka D."/>
            <person name="Lara M."/>
            <person name="Martins A.L."/>
            <person name="Massingham T."/>
            <person name="Moltke I."/>
            <person name="Raney B.J."/>
            <person name="Rasmussen M.D."/>
            <person name="Robinson J."/>
            <person name="Stark A."/>
            <person name="Vilella A.J."/>
            <person name="Wen J."/>
            <person name="Xie X."/>
            <person name="Zody M.C."/>
            <person name="Baldwin J."/>
            <person name="Bloom T."/>
            <person name="Chin C.W."/>
            <person name="Heiman D."/>
            <person name="Nicol R."/>
            <person name="Nusbaum C."/>
            <person name="Young S."/>
            <person name="Wilkinson J."/>
            <person name="Worley K.C."/>
            <person name="Kovar C.L."/>
            <person name="Muzny D.M."/>
            <person name="Gibbs R.A."/>
            <person name="Cree A."/>
            <person name="Dihn H.H."/>
            <person name="Fowler G."/>
            <person name="Jhangiani S."/>
            <person name="Joshi V."/>
            <person name="Lee S."/>
            <person name="Lewis L.R."/>
            <person name="Nazareth L.V."/>
            <person name="Okwuonu G."/>
            <person name="Santibanez J."/>
            <person name="Warren W.C."/>
            <person name="Mardis E.R."/>
            <person name="Weinstock G.M."/>
            <person name="Wilson R.K."/>
            <person name="Delehaunty K."/>
            <person name="Dooling D."/>
            <person name="Fronik C."/>
            <person name="Fulton L."/>
            <person name="Fulton B."/>
            <person name="Graves T."/>
            <person name="Minx P."/>
            <person name="Sodergren E."/>
            <person name="Birney E."/>
            <person name="Margulies E.H."/>
            <person name="Herrero J."/>
            <person name="Green E.D."/>
            <person name="Haussler D."/>
            <person name="Siepel A."/>
            <person name="Goldman N."/>
            <person name="Pollard K.S."/>
            <person name="Pedersen J.S."/>
            <person name="Lander E.S."/>
            <person name="Kellis M."/>
        </authorList>
    </citation>
    <scope>NUCLEOTIDE SEQUENCE [LARGE SCALE GENOMIC DNA]</scope>
    <source>
        <strain evidence="17">2N</strain>
    </source>
</reference>
<keyword evidence="17" id="KW-1185">Reference proteome</keyword>
<dbReference type="RefSeq" id="XP_063085859.1">
    <property type="nucleotide sequence ID" value="XM_063229789.1"/>
</dbReference>
<dbReference type="FunCoup" id="A0A286Y4I0">
    <property type="interactions" value="753"/>
</dbReference>
<dbReference type="FunFam" id="2.60.40.10:FF:000188">
    <property type="entry name" value="Interleukin-1 receptor accessory protein-like 1"/>
    <property type="match status" value="1"/>
</dbReference>
<keyword evidence="6" id="KW-0732">Signal</keyword>
<accession>A0A286Y4I0</accession>
<evidence type="ECO:0000256" key="9">
    <source>
        <dbReference type="ARBA" id="ARBA00023136"/>
    </source>
</evidence>
<dbReference type="InterPro" id="IPR003599">
    <property type="entry name" value="Ig_sub"/>
</dbReference>
<comment type="similarity">
    <text evidence="3">Belongs to the interleukin-1 receptor family.</text>
</comment>
<organism evidence="16 17">
    <name type="scientific">Cavia porcellus</name>
    <name type="common">Guinea pig</name>
    <dbReference type="NCBI Taxonomy" id="10141"/>
    <lineage>
        <taxon>Eukaryota</taxon>
        <taxon>Metazoa</taxon>
        <taxon>Chordata</taxon>
        <taxon>Craniata</taxon>
        <taxon>Vertebrata</taxon>
        <taxon>Euteleostomi</taxon>
        <taxon>Mammalia</taxon>
        <taxon>Eutheria</taxon>
        <taxon>Euarchontoglires</taxon>
        <taxon>Glires</taxon>
        <taxon>Rodentia</taxon>
        <taxon>Hystricomorpha</taxon>
        <taxon>Caviidae</taxon>
        <taxon>Cavia</taxon>
    </lineage>
</organism>
<dbReference type="OrthoDB" id="9881731at2759"/>
<gene>
    <name evidence="16" type="primary">IL1R2</name>
</gene>
<dbReference type="Bgee" id="ENSCPOG00000037563">
    <property type="expression patterns" value="Expressed in uterine cervix and 12 other cell types or tissues"/>
</dbReference>
<evidence type="ECO:0000256" key="2">
    <source>
        <dbReference type="ARBA" id="ARBA00004613"/>
    </source>
</evidence>
<evidence type="ECO:0000256" key="4">
    <source>
        <dbReference type="ARBA" id="ARBA00022525"/>
    </source>
</evidence>
<keyword evidence="10" id="KW-1015">Disulfide bond</keyword>
<feature type="domain" description="Ig-like" evidence="15">
    <location>
        <begin position="278"/>
        <end position="383"/>
    </location>
</feature>
<dbReference type="KEGG" id="cpoc:100723930"/>
<dbReference type="Proteomes" id="UP000005447">
    <property type="component" value="Unassembled WGS sequence"/>
</dbReference>
<keyword evidence="4" id="KW-0964">Secreted</keyword>
<dbReference type="InterPro" id="IPR013098">
    <property type="entry name" value="Ig_I-set"/>
</dbReference>
<keyword evidence="8 14" id="KW-1133">Transmembrane helix</keyword>
<evidence type="ECO:0000313" key="16">
    <source>
        <dbReference type="Ensembl" id="ENSCPOP00000032625.1"/>
    </source>
</evidence>
<dbReference type="STRING" id="10141.ENSCPOP00000032625"/>
<keyword evidence="5 14" id="KW-0812">Transmembrane</keyword>
<dbReference type="PANTHER" id="PTHR11890">
    <property type="entry name" value="INTERLEUKIN-1 RECEPTOR FAMILY MEMBER"/>
    <property type="match status" value="1"/>
</dbReference>
<keyword evidence="12" id="KW-0325">Glycoprotein</keyword>
<evidence type="ECO:0000256" key="10">
    <source>
        <dbReference type="ARBA" id="ARBA00023157"/>
    </source>
</evidence>
<name>A0A286Y4I0_CAVPO</name>
<dbReference type="InterPro" id="IPR013783">
    <property type="entry name" value="Ig-like_fold"/>
</dbReference>
<dbReference type="AlphaFoldDB" id="A0A286Y4I0"/>
<feature type="domain" description="Ig-like" evidence="15">
    <location>
        <begin position="60"/>
        <end position="166"/>
    </location>
</feature>
<dbReference type="PRINTS" id="PR01539">
    <property type="entry name" value="INTRLEUKN1R2"/>
</dbReference>
<evidence type="ECO:0000256" key="13">
    <source>
        <dbReference type="ARBA" id="ARBA00023319"/>
    </source>
</evidence>
<dbReference type="PANTHER" id="PTHR11890:SF3">
    <property type="entry name" value="INTERLEUKIN-1 RECEPTOR TYPE 2"/>
    <property type="match status" value="1"/>
</dbReference>
<dbReference type="OMA" id="LLWWTAN"/>
<protein>
    <submittedName>
        <fullName evidence="16">Interleukin 1 receptor type 2</fullName>
    </submittedName>
</protein>
<dbReference type="Pfam" id="PF07679">
    <property type="entry name" value="I-set"/>
    <property type="match status" value="1"/>
</dbReference>
<comment type="subcellular location">
    <subcellularLocation>
        <location evidence="1">Membrane</location>
        <topology evidence="1">Single-pass type I membrane protein</topology>
    </subcellularLocation>
    <subcellularLocation>
        <location evidence="2">Secreted</location>
    </subcellularLocation>
</comment>
<dbReference type="GeneID" id="100723930"/>
<evidence type="ECO:0000256" key="14">
    <source>
        <dbReference type="SAM" id="Phobius"/>
    </source>
</evidence>
<dbReference type="VEuPathDB" id="HostDB:ENSCPOG00000037563"/>
<dbReference type="GeneTree" id="ENSGT01090000259985"/>
<evidence type="ECO:0000256" key="7">
    <source>
        <dbReference type="ARBA" id="ARBA00022737"/>
    </source>
</evidence>
<reference evidence="16" key="3">
    <citation type="submission" date="2025-09" db="UniProtKB">
        <authorList>
            <consortium name="Ensembl"/>
        </authorList>
    </citation>
    <scope>IDENTIFICATION</scope>
    <source>
        <strain evidence="16">2N</strain>
    </source>
</reference>
<evidence type="ECO:0000259" key="15">
    <source>
        <dbReference type="PROSITE" id="PS50835"/>
    </source>
</evidence>
<dbReference type="PRINTS" id="PR01536">
    <property type="entry name" value="INTRLKN1R12F"/>
</dbReference>
<feature type="transmembrane region" description="Helical" evidence="14">
    <location>
        <begin position="389"/>
        <end position="410"/>
    </location>
</feature>
<dbReference type="CTD" id="7850"/>
<evidence type="ECO:0000256" key="3">
    <source>
        <dbReference type="ARBA" id="ARBA00009752"/>
    </source>
</evidence>
<dbReference type="InterPro" id="IPR013151">
    <property type="entry name" value="Immunoglobulin_dom"/>
</dbReference>
<dbReference type="GO" id="GO:0016020">
    <property type="term" value="C:membrane"/>
    <property type="evidence" value="ECO:0007669"/>
    <property type="project" value="UniProtKB-SubCell"/>
</dbReference>
<dbReference type="PROSITE" id="PS50835">
    <property type="entry name" value="IG_LIKE"/>
    <property type="match status" value="3"/>
</dbReference>
<evidence type="ECO:0000313" key="17">
    <source>
        <dbReference type="Proteomes" id="UP000005447"/>
    </source>
</evidence>
<dbReference type="InterPro" id="IPR015621">
    <property type="entry name" value="IL-1_rcpt_fam"/>
</dbReference>
<keyword evidence="7" id="KW-0677">Repeat</keyword>
<sequence length="440" mass="49387">MQDRGGMGVSCEWGPRHLRSHRVQPAARQMATSYFPLKLSEAMLVLCVLIVGVSAFTPPPKEHTETASNCSFLGKEYKAEFRLVGEPVVLTCPLIWSLTLAGASVSPQHPFTWYKNGSAQLISEEPRMQLRESALWILQAMREDSGTYICRVSNATHCDEMSIELKVFTEAEAPLSLITYLQTLFLGDDGMLMCPDTHDFAQDQASPSIRWYKGSVLLGEDGGRFRNVEELRRLLIVSPSLEDEGLYKCILTFVHEGRRYNVTRQVRLRIREITDTVPVLISPLDTISASLGSRLTIPCKVSLGTGTPMNTLLWWMANITELESAYPQGRVREGPRREYSENGENFIEVPLNFDPVIREDLNTEFRCTVSNSQGFETLQTTVKEAHSTFSWGVALAPLSLIFLVLGGICIHKQWKRRARKGYGLPMLKTGSQDFCSLQGK</sequence>
<evidence type="ECO:0000256" key="5">
    <source>
        <dbReference type="ARBA" id="ARBA00022692"/>
    </source>
</evidence>
<dbReference type="GO" id="GO:0019966">
    <property type="term" value="F:interleukin-1 binding"/>
    <property type="evidence" value="ECO:0007669"/>
    <property type="project" value="TreeGrafter"/>
</dbReference>
<dbReference type="InterPro" id="IPR036179">
    <property type="entry name" value="Ig-like_dom_sf"/>
</dbReference>
<keyword evidence="9 14" id="KW-0472">Membrane</keyword>
<dbReference type="Gene3D" id="2.60.40.10">
    <property type="entry name" value="Immunoglobulins"/>
    <property type="match status" value="3"/>
</dbReference>
<feature type="domain" description="Ig-like" evidence="15">
    <location>
        <begin position="174"/>
        <end position="267"/>
    </location>
</feature>
<dbReference type="InterPro" id="IPR004077">
    <property type="entry name" value="IL-1_rcpt_II-typ"/>
</dbReference>
<dbReference type="GO" id="GO:0004910">
    <property type="term" value="F:interleukin-1, type II, blocking receptor activity"/>
    <property type="evidence" value="ECO:0007669"/>
    <property type="project" value="InterPro"/>
</dbReference>
<dbReference type="GO" id="GO:0005576">
    <property type="term" value="C:extracellular region"/>
    <property type="evidence" value="ECO:0007669"/>
    <property type="project" value="UniProtKB-SubCell"/>
</dbReference>
<keyword evidence="13" id="KW-0393">Immunoglobulin domain</keyword>
<evidence type="ECO:0000256" key="1">
    <source>
        <dbReference type="ARBA" id="ARBA00004479"/>
    </source>
</evidence>
<evidence type="ECO:0000256" key="12">
    <source>
        <dbReference type="ARBA" id="ARBA00023180"/>
    </source>
</evidence>
<dbReference type="SUPFAM" id="SSF48726">
    <property type="entry name" value="Immunoglobulin"/>
    <property type="match status" value="3"/>
</dbReference>